<keyword evidence="2" id="KW-1185">Reference proteome</keyword>
<sequence>CSSGRKRCARCGGIRHAVHICVIIDYDCSVQNPSYIRVAKESGAFALQNSIQMRVRGASAASPRAGGIETVGTGRRRNAFQIATGVRIAGRCSNPAFRSSRCAHLRDSR</sequence>
<proteinExistence type="predicted"/>
<feature type="non-terminal residue" evidence="1">
    <location>
        <position position="1"/>
    </location>
</feature>
<comment type="caution">
    <text evidence="1">The sequence shown here is derived from an EMBL/GenBank/DDBJ whole genome shotgun (WGS) entry which is preliminary data.</text>
</comment>
<dbReference type="EMBL" id="BTSX01000003">
    <property type="protein sequence ID" value="GMS87568.1"/>
    <property type="molecule type" value="Genomic_DNA"/>
</dbReference>
<name>A0AAV5T3Z7_9BILA</name>
<protein>
    <recommendedName>
        <fullName evidence="3">Ribosomal protein</fullName>
    </recommendedName>
</protein>
<gene>
    <name evidence="1" type="ORF">PENTCL1PPCAC_9743</name>
</gene>
<organism evidence="1 2">
    <name type="scientific">Pristionchus entomophagus</name>
    <dbReference type="NCBI Taxonomy" id="358040"/>
    <lineage>
        <taxon>Eukaryota</taxon>
        <taxon>Metazoa</taxon>
        <taxon>Ecdysozoa</taxon>
        <taxon>Nematoda</taxon>
        <taxon>Chromadorea</taxon>
        <taxon>Rhabditida</taxon>
        <taxon>Rhabditina</taxon>
        <taxon>Diplogasteromorpha</taxon>
        <taxon>Diplogasteroidea</taxon>
        <taxon>Neodiplogasteridae</taxon>
        <taxon>Pristionchus</taxon>
    </lineage>
</organism>
<feature type="non-terminal residue" evidence="1">
    <location>
        <position position="109"/>
    </location>
</feature>
<dbReference type="AlphaFoldDB" id="A0AAV5T3Z7"/>
<evidence type="ECO:0008006" key="3">
    <source>
        <dbReference type="Google" id="ProtNLM"/>
    </source>
</evidence>
<evidence type="ECO:0000313" key="2">
    <source>
        <dbReference type="Proteomes" id="UP001432027"/>
    </source>
</evidence>
<accession>A0AAV5T3Z7</accession>
<dbReference type="Proteomes" id="UP001432027">
    <property type="component" value="Unassembled WGS sequence"/>
</dbReference>
<reference evidence="1" key="1">
    <citation type="submission" date="2023-10" db="EMBL/GenBank/DDBJ databases">
        <title>Genome assembly of Pristionchus species.</title>
        <authorList>
            <person name="Yoshida K."/>
            <person name="Sommer R.J."/>
        </authorList>
    </citation>
    <scope>NUCLEOTIDE SEQUENCE</scope>
    <source>
        <strain evidence="1">RS0144</strain>
    </source>
</reference>
<evidence type="ECO:0000313" key="1">
    <source>
        <dbReference type="EMBL" id="GMS87568.1"/>
    </source>
</evidence>